<dbReference type="RefSeq" id="WP_175560424.1">
    <property type="nucleotide sequence ID" value="NZ_FONA01000012.1"/>
</dbReference>
<gene>
    <name evidence="1" type="ORF">SAMN05444380_11260</name>
</gene>
<dbReference type="EMBL" id="FONA01000012">
    <property type="protein sequence ID" value="SFE49621.1"/>
    <property type="molecule type" value="Genomic_DNA"/>
</dbReference>
<keyword evidence="2" id="KW-1185">Reference proteome</keyword>
<reference evidence="1 2" key="1">
    <citation type="submission" date="2016-10" db="EMBL/GenBank/DDBJ databases">
        <authorList>
            <person name="de Groot N.N."/>
        </authorList>
    </citation>
    <scope>NUCLEOTIDE SEQUENCE [LARGE SCALE GENOMIC DNA]</scope>
    <source>
        <strain evidence="1 2">DSM 19012</strain>
    </source>
</reference>
<evidence type="ECO:0000313" key="2">
    <source>
        <dbReference type="Proteomes" id="UP000181976"/>
    </source>
</evidence>
<organism evidence="1 2">
    <name type="scientific">Thermophagus xiamenensis</name>
    <dbReference type="NCBI Taxonomy" id="385682"/>
    <lineage>
        <taxon>Bacteria</taxon>
        <taxon>Pseudomonadati</taxon>
        <taxon>Bacteroidota</taxon>
        <taxon>Bacteroidia</taxon>
        <taxon>Marinilabiliales</taxon>
        <taxon>Marinilabiliaceae</taxon>
        <taxon>Thermophagus</taxon>
    </lineage>
</organism>
<protein>
    <submittedName>
        <fullName evidence="1">Uncharacterized protein</fullName>
    </submittedName>
</protein>
<sequence length="45" mass="5361">MKRAWQLLPQKNMYKNIEAEVHRQKAEVKFIDFMIAGWEISPLGD</sequence>
<proteinExistence type="predicted"/>
<dbReference type="InParanoid" id="A0A1I2B0A9"/>
<name>A0A1I2B0A9_9BACT</name>
<accession>A0A1I2B0A9</accession>
<dbReference type="AlphaFoldDB" id="A0A1I2B0A9"/>
<dbReference type="Proteomes" id="UP000181976">
    <property type="component" value="Unassembled WGS sequence"/>
</dbReference>
<evidence type="ECO:0000313" key="1">
    <source>
        <dbReference type="EMBL" id="SFE49621.1"/>
    </source>
</evidence>